<dbReference type="Proteomes" id="UP000054359">
    <property type="component" value="Unassembled WGS sequence"/>
</dbReference>
<evidence type="ECO:0000313" key="2">
    <source>
        <dbReference type="EMBL" id="KFM62618.1"/>
    </source>
</evidence>
<feature type="non-terminal residue" evidence="2">
    <location>
        <position position="182"/>
    </location>
</feature>
<keyword evidence="1" id="KW-0175">Coiled coil</keyword>
<dbReference type="EMBL" id="KK114513">
    <property type="protein sequence ID" value="KFM62618.1"/>
    <property type="molecule type" value="Genomic_DNA"/>
</dbReference>
<dbReference type="OrthoDB" id="10408908at2759"/>
<reference evidence="2 3" key="1">
    <citation type="submission" date="2013-11" db="EMBL/GenBank/DDBJ databases">
        <title>Genome sequencing of Stegodyphus mimosarum.</title>
        <authorList>
            <person name="Bechsgaard J."/>
        </authorList>
    </citation>
    <scope>NUCLEOTIDE SEQUENCE [LARGE SCALE GENOMIC DNA]</scope>
</reference>
<keyword evidence="3" id="KW-1185">Reference proteome</keyword>
<organism evidence="2 3">
    <name type="scientific">Stegodyphus mimosarum</name>
    <name type="common">African social velvet spider</name>
    <dbReference type="NCBI Taxonomy" id="407821"/>
    <lineage>
        <taxon>Eukaryota</taxon>
        <taxon>Metazoa</taxon>
        <taxon>Ecdysozoa</taxon>
        <taxon>Arthropoda</taxon>
        <taxon>Chelicerata</taxon>
        <taxon>Arachnida</taxon>
        <taxon>Araneae</taxon>
        <taxon>Araneomorphae</taxon>
        <taxon>Entelegynae</taxon>
        <taxon>Eresoidea</taxon>
        <taxon>Eresidae</taxon>
        <taxon>Stegodyphus</taxon>
    </lineage>
</organism>
<accession>A0A087TBX9</accession>
<feature type="coiled-coil region" evidence="1">
    <location>
        <begin position="126"/>
        <end position="153"/>
    </location>
</feature>
<proteinExistence type="predicted"/>
<protein>
    <submittedName>
        <fullName evidence="2">Uncharacterized protein</fullName>
    </submittedName>
</protein>
<dbReference type="AlphaFoldDB" id="A0A087TBX9"/>
<gene>
    <name evidence="2" type="ORF">X975_15517</name>
</gene>
<sequence>MAEMVISDMDEIVQEEEGVLDKIKDLKQMVETLKNTMQVCLYQIEVRLDNICQTYEEEIKSYPAENVQEAVEDTLNERTLRDETLSEVAENIIKQKIGGPLSPDAFREFLLHRAWGKPKPPVLPLVRHYTFDIAALKEQLKALRNELNQHHKNYMEGRKLDVNLNSRINRLLNNIDKELSEE</sequence>
<evidence type="ECO:0000256" key="1">
    <source>
        <dbReference type="SAM" id="Coils"/>
    </source>
</evidence>
<evidence type="ECO:0000313" key="3">
    <source>
        <dbReference type="Proteomes" id="UP000054359"/>
    </source>
</evidence>
<name>A0A087TBX9_STEMI</name>